<evidence type="ECO:0000256" key="2">
    <source>
        <dbReference type="ARBA" id="ARBA00022803"/>
    </source>
</evidence>
<evidence type="ECO:0000256" key="1">
    <source>
        <dbReference type="ARBA" id="ARBA00022737"/>
    </source>
</evidence>
<dbReference type="Gene3D" id="1.25.40.10">
    <property type="entry name" value="Tetratricopeptide repeat domain"/>
    <property type="match status" value="4"/>
</dbReference>
<reference evidence="6 7" key="1">
    <citation type="journal article" date="2008" name="Nature">
        <title>The Trichoplax genome and the nature of placozoans.</title>
        <authorList>
            <person name="Srivastava M."/>
            <person name="Begovic E."/>
            <person name="Chapman J."/>
            <person name="Putnam N.H."/>
            <person name="Hellsten U."/>
            <person name="Kawashima T."/>
            <person name="Kuo A."/>
            <person name="Mitros T."/>
            <person name="Salamov A."/>
            <person name="Carpenter M.L."/>
            <person name="Signorovitch A.Y."/>
            <person name="Moreno M.A."/>
            <person name="Kamm K."/>
            <person name="Grimwood J."/>
            <person name="Schmutz J."/>
            <person name="Shapiro H."/>
            <person name="Grigoriev I.V."/>
            <person name="Buss L.W."/>
            <person name="Schierwater B."/>
            <person name="Dellaporta S.L."/>
            <person name="Rokhsar D.S."/>
        </authorList>
    </citation>
    <scope>NUCLEOTIDE SEQUENCE [LARGE SCALE GENOMIC DNA]</scope>
    <source>
        <strain evidence="6 7">Grell-BS-1999</strain>
    </source>
</reference>
<sequence>MAAVNYIEIPLRDSDEVIELDLNQLPHGNESLAILREERPQLRIWNILAQQYYKHGQQDAFLSVLEAAVEEAVVDYPDSDRDLMTSLDSLANYFVELGKKASNKDLTREFFGKAALLFSKGDKIIMHHEGHLVSRGWFYLADGKFEQAEAQFNFVLTQLNKKNPPALLGRKATILFNRKDYNEALNLYKEVLRLKPKTCPANVRLGIGHCYARLNKFDLARLQAFERTLQLDPKCVGAMVALAVLELNTKVADSIRNGVDLLSRAYTIDQTNAMALNHLANHFFYKKDYDKVQHLALHAFHSTNVEPIQAESCYQLARVFHSMQDYDQAFKYYYQATQFADSNYVLPHFGLGQLYLTRNDSANAASSFEKVLKVQSDNYESMKILGSIYARSNNEEKRERAKILLQKATTQHPDDIEAWIELAGILEGSDIQGALSAYGTSSRLLQETLETDIPPEILNNAAALHFRLGNFLEAMKNFSAALERAKLEANESTEGSSYFNTISVTITYNVARLHEALCEHDEAEKLYKQILKDHPNYIDCYLRLGCMARDKGHFYEASDWYTEALVIEREHKDTWSLIGNLHMMKQEWGPAQKKYERILNQNKDDTYGLVAMGNIWLQTLYQPTKDPDKNRRHRDRALSLYKQVIRLDPRNIYAANGIGAVLAQSSFHQESREIFAQVREATADMFDVWLNLAHVYTEQQQYSIAIQMYRSCIERFSMNQNTEVLLYLARAYFKDGRLQNCNRILVKAFHIAPQETLLLFNICLVLQCMAVVVLEDEYNQVEDIKEAIEQLKLAHKYFTFLGETGDKTKFDLDQATAESRHCSDLLSQAQYHVTRASTRQKEELELIRKYEENYLASIEKRKTDELHRQCEMEAKTRVINEQRNQYVEATKKLLIFEDNIEKGSDRRSTVIYSKLYSGLITVYYLILKAVVCYQTIYL</sequence>
<keyword evidence="2 3" id="KW-0802">TPR repeat</keyword>
<dbReference type="FunFam" id="1.25.40.10:FF:000069">
    <property type="entry name" value="CTR9 homolog, Paf1/RNA polymerase II complex component"/>
    <property type="match status" value="1"/>
</dbReference>
<dbReference type="GO" id="GO:0006355">
    <property type="term" value="P:regulation of DNA-templated transcription"/>
    <property type="evidence" value="ECO:0007669"/>
    <property type="project" value="InterPro"/>
</dbReference>
<dbReference type="PANTHER" id="PTHR14027:SF2">
    <property type="entry name" value="RNA POLYMERASE-ASSOCIATED PROTEIN CTR9 HOMOLOG"/>
    <property type="match status" value="1"/>
</dbReference>
<dbReference type="InterPro" id="IPR031101">
    <property type="entry name" value="Ctr9"/>
</dbReference>
<protein>
    <submittedName>
        <fullName evidence="6">Uncharacterized protein</fullName>
    </submittedName>
</protein>
<proteinExistence type="predicted"/>
<feature type="repeat" description="TPR" evidence="3">
    <location>
        <begin position="165"/>
        <end position="198"/>
    </location>
</feature>
<organism evidence="6 7">
    <name type="scientific">Trichoplax adhaerens</name>
    <name type="common">Trichoplax reptans</name>
    <dbReference type="NCBI Taxonomy" id="10228"/>
    <lineage>
        <taxon>Eukaryota</taxon>
        <taxon>Metazoa</taxon>
        <taxon>Placozoa</taxon>
        <taxon>Uniplacotomia</taxon>
        <taxon>Trichoplacea</taxon>
        <taxon>Trichoplacidae</taxon>
        <taxon>Trichoplax</taxon>
    </lineage>
</organism>
<dbReference type="RefSeq" id="XP_002107700.1">
    <property type="nucleotide sequence ID" value="XM_002107664.1"/>
</dbReference>
<dbReference type="PANTHER" id="PTHR14027">
    <property type="entry name" value="RNA POLYMERASE-ASSOCIATED PROTEIN CTR9"/>
    <property type="match status" value="1"/>
</dbReference>
<evidence type="ECO:0000313" key="6">
    <source>
        <dbReference type="EMBL" id="EDV28498.1"/>
    </source>
</evidence>
<keyword evidence="5" id="KW-0472">Membrane</keyword>
<dbReference type="InParanoid" id="B3RJA5"/>
<dbReference type="Proteomes" id="UP000009022">
    <property type="component" value="Unassembled WGS sequence"/>
</dbReference>
<dbReference type="GO" id="GO:0016593">
    <property type="term" value="C:Cdc73/Paf1 complex"/>
    <property type="evidence" value="ECO:0000318"/>
    <property type="project" value="GO_Central"/>
</dbReference>
<name>B3RJA5_TRIAD</name>
<dbReference type="KEGG" id="tad:TRIADDRAFT_18957"/>
<dbReference type="EMBL" id="DS985241">
    <property type="protein sequence ID" value="EDV28498.1"/>
    <property type="molecule type" value="Genomic_DNA"/>
</dbReference>
<keyword evidence="7" id="KW-1185">Reference proteome</keyword>
<feature type="transmembrane region" description="Helical" evidence="5">
    <location>
        <begin position="757"/>
        <end position="774"/>
    </location>
</feature>
<feature type="repeat" description="TPR" evidence="3">
    <location>
        <begin position="686"/>
        <end position="719"/>
    </location>
</feature>
<evidence type="ECO:0000256" key="5">
    <source>
        <dbReference type="SAM" id="Phobius"/>
    </source>
</evidence>
<evidence type="ECO:0000256" key="3">
    <source>
        <dbReference type="PROSITE-ProRule" id="PRU00339"/>
    </source>
</evidence>
<dbReference type="InterPro" id="IPR011990">
    <property type="entry name" value="TPR-like_helical_dom_sf"/>
</dbReference>
<dbReference type="SUPFAM" id="SSF48452">
    <property type="entry name" value="TPR-like"/>
    <property type="match status" value="3"/>
</dbReference>
<dbReference type="SMART" id="SM00028">
    <property type="entry name" value="TPR"/>
    <property type="match status" value="11"/>
</dbReference>
<dbReference type="FunFam" id="1.25.40.10:FF:000322">
    <property type="entry name" value="RNA polymerase-associated protein CTR9 homolog"/>
    <property type="match status" value="1"/>
</dbReference>
<feature type="coiled-coil region" evidence="4">
    <location>
        <begin position="872"/>
        <end position="899"/>
    </location>
</feature>
<dbReference type="STRING" id="10228.B3RJA5"/>
<dbReference type="GO" id="GO:0000993">
    <property type="term" value="F:RNA polymerase II complex binding"/>
    <property type="evidence" value="ECO:0000318"/>
    <property type="project" value="GO_Central"/>
</dbReference>
<keyword evidence="1" id="KW-0677">Repeat</keyword>
<feature type="repeat" description="TPR" evidence="3">
    <location>
        <begin position="310"/>
        <end position="343"/>
    </location>
</feature>
<dbReference type="FunFam" id="1.25.40.10:FF:000289">
    <property type="entry name" value="RNA polymerase-associated protein CTR9 homolog"/>
    <property type="match status" value="1"/>
</dbReference>
<keyword evidence="4" id="KW-0175">Coiled coil</keyword>
<accession>B3RJA5</accession>
<dbReference type="AlphaFoldDB" id="B3RJA5"/>
<dbReference type="Pfam" id="PF13181">
    <property type="entry name" value="TPR_8"/>
    <property type="match status" value="2"/>
</dbReference>
<dbReference type="eggNOG" id="KOG2002">
    <property type="taxonomic scope" value="Eukaryota"/>
</dbReference>
<dbReference type="HOGENOM" id="CLU_006386_0_0_1"/>
<dbReference type="GO" id="GO:0006368">
    <property type="term" value="P:transcription elongation by RNA polymerase II"/>
    <property type="evidence" value="ECO:0000318"/>
    <property type="project" value="GO_Central"/>
</dbReference>
<dbReference type="FunCoup" id="B3RJA5">
    <property type="interactions" value="2257"/>
</dbReference>
<dbReference type="OMA" id="CFLAGEF"/>
<dbReference type="OrthoDB" id="343875at2759"/>
<dbReference type="PROSITE" id="PS50005">
    <property type="entry name" value="TPR"/>
    <property type="match status" value="4"/>
</dbReference>
<feature type="repeat" description="TPR" evidence="3">
    <location>
        <begin position="345"/>
        <end position="378"/>
    </location>
</feature>
<dbReference type="CTD" id="6748915"/>
<evidence type="ECO:0000256" key="4">
    <source>
        <dbReference type="SAM" id="Coils"/>
    </source>
</evidence>
<evidence type="ECO:0000313" key="7">
    <source>
        <dbReference type="Proteomes" id="UP000009022"/>
    </source>
</evidence>
<dbReference type="PhylomeDB" id="B3RJA5"/>
<gene>
    <name evidence="6" type="ORF">TRIADDRAFT_18957</name>
</gene>
<dbReference type="Pfam" id="PF13432">
    <property type="entry name" value="TPR_16"/>
    <property type="match status" value="2"/>
</dbReference>
<keyword evidence="5" id="KW-0812">Transmembrane</keyword>
<keyword evidence="5" id="KW-1133">Transmembrane helix</keyword>
<dbReference type="GeneID" id="6748915"/>
<dbReference type="InterPro" id="IPR019734">
    <property type="entry name" value="TPR_rpt"/>
</dbReference>
<feature type="transmembrane region" description="Helical" evidence="5">
    <location>
        <begin position="915"/>
        <end position="936"/>
    </location>
</feature>